<evidence type="ECO:0000256" key="1">
    <source>
        <dbReference type="ARBA" id="ARBA00004123"/>
    </source>
</evidence>
<evidence type="ECO:0000313" key="7">
    <source>
        <dbReference type="EMBL" id="KDO61200.1"/>
    </source>
</evidence>
<comment type="subcellular location">
    <subcellularLocation>
        <location evidence="1">Nucleus</location>
    </subcellularLocation>
</comment>
<dbReference type="InterPro" id="IPR005508">
    <property type="entry name" value="At2g31720-like"/>
</dbReference>
<evidence type="ECO:0000256" key="6">
    <source>
        <dbReference type="SAM" id="MobiDB-lite"/>
    </source>
</evidence>
<protein>
    <submittedName>
        <fullName evidence="7">Uncharacterized protein</fullName>
    </submittedName>
</protein>
<dbReference type="PANTHER" id="PTHR31541:SF25">
    <property type="entry name" value="GAMMA-GLIADIN B"/>
    <property type="match status" value="1"/>
</dbReference>
<feature type="compositionally biased region" description="Basic and acidic residues" evidence="6">
    <location>
        <begin position="330"/>
        <end position="339"/>
    </location>
</feature>
<accession>A0A067F543</accession>
<keyword evidence="4" id="KW-0804">Transcription</keyword>
<dbReference type="Proteomes" id="UP000027120">
    <property type="component" value="Unassembled WGS sequence"/>
</dbReference>
<dbReference type="GO" id="GO:0003677">
    <property type="term" value="F:DNA binding"/>
    <property type="evidence" value="ECO:0007669"/>
    <property type="project" value="UniProtKB-KW"/>
</dbReference>
<proteinExistence type="predicted"/>
<dbReference type="PaxDb" id="2711-XP_006470760.1"/>
<evidence type="ECO:0000313" key="8">
    <source>
        <dbReference type="Proteomes" id="UP000027120"/>
    </source>
</evidence>
<name>A0A067F543_CITSI</name>
<gene>
    <name evidence="7" type="ORF">CISIN_1g036818mg</name>
</gene>
<dbReference type="Gene3D" id="2.40.330.10">
    <property type="entry name" value="DNA-binding pseudobarrel domain"/>
    <property type="match status" value="1"/>
</dbReference>
<reference evidence="7 8" key="1">
    <citation type="submission" date="2014-04" db="EMBL/GenBank/DDBJ databases">
        <authorList>
            <consortium name="International Citrus Genome Consortium"/>
            <person name="Gmitter F."/>
            <person name="Chen C."/>
            <person name="Farmerie W."/>
            <person name="Harkins T."/>
            <person name="Desany B."/>
            <person name="Mohiuddin M."/>
            <person name="Kodira C."/>
            <person name="Borodovsky M."/>
            <person name="Lomsadze A."/>
            <person name="Burns P."/>
            <person name="Jenkins J."/>
            <person name="Prochnik S."/>
            <person name="Shu S."/>
            <person name="Chapman J."/>
            <person name="Pitluck S."/>
            <person name="Schmutz J."/>
            <person name="Rokhsar D."/>
        </authorList>
    </citation>
    <scope>NUCLEOTIDE SEQUENCE</scope>
</reference>
<feature type="region of interest" description="Disordered" evidence="6">
    <location>
        <begin position="330"/>
        <end position="350"/>
    </location>
</feature>
<keyword evidence="8" id="KW-1185">Reference proteome</keyword>
<dbReference type="PANTHER" id="PTHR31541">
    <property type="entry name" value="B3 DOMAIN PLANT PROTEIN-RELATED"/>
    <property type="match status" value="1"/>
</dbReference>
<organism evidence="7 8">
    <name type="scientific">Citrus sinensis</name>
    <name type="common">Sweet orange</name>
    <name type="synonym">Citrus aurantium var. sinensis</name>
    <dbReference type="NCBI Taxonomy" id="2711"/>
    <lineage>
        <taxon>Eukaryota</taxon>
        <taxon>Viridiplantae</taxon>
        <taxon>Streptophyta</taxon>
        <taxon>Embryophyta</taxon>
        <taxon>Tracheophyta</taxon>
        <taxon>Spermatophyta</taxon>
        <taxon>Magnoliopsida</taxon>
        <taxon>eudicotyledons</taxon>
        <taxon>Gunneridae</taxon>
        <taxon>Pentapetalae</taxon>
        <taxon>rosids</taxon>
        <taxon>malvids</taxon>
        <taxon>Sapindales</taxon>
        <taxon>Rutaceae</taxon>
        <taxon>Aurantioideae</taxon>
        <taxon>Citrus</taxon>
    </lineage>
</organism>
<dbReference type="EMBL" id="KK784926">
    <property type="protein sequence ID" value="KDO61200.1"/>
    <property type="molecule type" value="Genomic_DNA"/>
</dbReference>
<keyword evidence="2" id="KW-0805">Transcription regulation</keyword>
<keyword evidence="5" id="KW-0539">Nucleus</keyword>
<evidence type="ECO:0000256" key="2">
    <source>
        <dbReference type="ARBA" id="ARBA00023015"/>
    </source>
</evidence>
<keyword evidence="3" id="KW-0238">DNA-binding</keyword>
<dbReference type="GO" id="GO:0005634">
    <property type="term" value="C:nucleus"/>
    <property type="evidence" value="ECO:0007669"/>
    <property type="project" value="UniProtKB-SubCell"/>
</dbReference>
<dbReference type="AlphaFoldDB" id="A0A067F543"/>
<sequence>MAEEEEFFSLLTLKDFEERGIDIGRKWTRLEALMAVASLASDKLEQESIIHKEKEKSTASCLDQGRVFECGSSSRSCNDSRTMLARVSDETAKEREKALKKPVTYYNLDFVDLYSKKGLQFSDNTPNKLLGDAMKASIWVAESEQKGSKSKRKPKREKENVLNVTPDDLPEQFRERIEQLNGSKIGLVIQKHLYQADLCDRQRRLSIPMNQIKSPDFLTDTEKRHLENKGEMKVKFIDPLLQEYDSMIFKLRRMSKFDANKKEIACCLCYVFIKEWINVKNRNKLEFDDEIQLWKFRSPIKNFVLYLYWLIVIMEEIIKAREDKNIKNLEDDSTREEGSHGMGTITYYSQ</sequence>
<dbReference type="InterPro" id="IPR015300">
    <property type="entry name" value="DNA-bd_pseudobarrel_sf"/>
</dbReference>
<evidence type="ECO:0000256" key="5">
    <source>
        <dbReference type="ARBA" id="ARBA00023242"/>
    </source>
</evidence>
<dbReference type="Pfam" id="PF03754">
    <property type="entry name" value="At2g31720-like"/>
    <property type="match status" value="1"/>
</dbReference>
<evidence type="ECO:0000256" key="4">
    <source>
        <dbReference type="ARBA" id="ARBA00023163"/>
    </source>
</evidence>
<evidence type="ECO:0000256" key="3">
    <source>
        <dbReference type="ARBA" id="ARBA00023125"/>
    </source>
</evidence>